<evidence type="ECO:0000313" key="4">
    <source>
        <dbReference type="EMBL" id="CBI10358.1"/>
    </source>
</evidence>
<dbReference type="InterPro" id="IPR000014">
    <property type="entry name" value="PAS"/>
</dbReference>
<dbReference type="InterPro" id="IPR001610">
    <property type="entry name" value="PAC"/>
</dbReference>
<dbReference type="NCBIfam" id="TIGR00254">
    <property type="entry name" value="GGDEF"/>
    <property type="match status" value="1"/>
</dbReference>
<evidence type="ECO:0000259" key="3">
    <source>
        <dbReference type="PROSITE" id="PS50887"/>
    </source>
</evidence>
<dbReference type="SUPFAM" id="SSF55073">
    <property type="entry name" value="Nucleotide cyclase"/>
    <property type="match status" value="1"/>
</dbReference>
<feature type="domain" description="PAC" evidence="2">
    <location>
        <begin position="59"/>
        <end position="111"/>
    </location>
</feature>
<dbReference type="InterPro" id="IPR043128">
    <property type="entry name" value="Rev_trsase/Diguanyl_cyclase"/>
</dbReference>
<accession>E6QSY6</accession>
<dbReference type="PANTHER" id="PTHR46663">
    <property type="entry name" value="DIGUANYLATE CYCLASE DGCT-RELATED"/>
    <property type="match status" value="1"/>
</dbReference>
<gene>
    <name evidence="4" type="ORF">CARN7_1136</name>
</gene>
<dbReference type="NCBIfam" id="TIGR00229">
    <property type="entry name" value="sensory_box"/>
    <property type="match status" value="1"/>
</dbReference>
<dbReference type="InterPro" id="IPR029787">
    <property type="entry name" value="Nucleotide_cyclase"/>
</dbReference>
<evidence type="ECO:0008006" key="5">
    <source>
        <dbReference type="Google" id="ProtNLM"/>
    </source>
</evidence>
<dbReference type="FunFam" id="3.30.70.270:FF:000001">
    <property type="entry name" value="Diguanylate cyclase domain protein"/>
    <property type="match status" value="1"/>
</dbReference>
<dbReference type="Gene3D" id="3.30.70.270">
    <property type="match status" value="1"/>
</dbReference>
<evidence type="ECO:0000259" key="2">
    <source>
        <dbReference type="PROSITE" id="PS50113"/>
    </source>
</evidence>
<dbReference type="SMART" id="SM00086">
    <property type="entry name" value="PAC"/>
    <property type="match status" value="1"/>
</dbReference>
<dbReference type="InterPro" id="IPR035965">
    <property type="entry name" value="PAS-like_dom_sf"/>
</dbReference>
<feature type="domain" description="GGDEF" evidence="3">
    <location>
        <begin position="143"/>
        <end position="275"/>
    </location>
</feature>
<dbReference type="InterPro" id="IPR052163">
    <property type="entry name" value="DGC-Regulatory_Protein"/>
</dbReference>
<evidence type="ECO:0000259" key="1">
    <source>
        <dbReference type="PROSITE" id="PS50112"/>
    </source>
</evidence>
<dbReference type="PROSITE" id="PS50887">
    <property type="entry name" value="GGDEF"/>
    <property type="match status" value="1"/>
</dbReference>
<dbReference type="SMART" id="SM00267">
    <property type="entry name" value="GGDEF"/>
    <property type="match status" value="1"/>
</dbReference>
<sequence>MIIADANGVIMRVNSAFTETTGYTPAEAVGQTPRMLKSGRHDADFYRAMWESINLTGKWQGEIWDRRKNGEIYPKWLTITSVKGDEGVTTHYVGLQLDITDRKQAEKQLQILAHNDPLTGLPNRALFHDRLEHGLELARRHQHSIAVLFLDLDHFKEINDTLGHDVGDILLKEATNRLLACVRKTDTVARMGGDEFTVIITEMRTTEDAECVAKDILKAFSQPFELNERFYNVGCSIGIAIFPEHGQDNKTLLKHADSAMYYAKRQRNTFCIFNNNR</sequence>
<dbReference type="CDD" id="cd00130">
    <property type="entry name" value="PAS"/>
    <property type="match status" value="1"/>
</dbReference>
<dbReference type="PANTHER" id="PTHR46663:SF3">
    <property type="entry name" value="SLL0267 PROTEIN"/>
    <property type="match status" value="1"/>
</dbReference>
<comment type="caution">
    <text evidence="4">The sequence shown here is derived from an EMBL/GenBank/DDBJ whole genome shotgun (WGS) entry which is preliminary data.</text>
</comment>
<name>E6QSY6_9ZZZZ</name>
<dbReference type="CDD" id="cd01949">
    <property type="entry name" value="GGDEF"/>
    <property type="match status" value="1"/>
</dbReference>
<reference evidence="4" key="1">
    <citation type="submission" date="2009-10" db="EMBL/GenBank/DDBJ databases">
        <title>Diversity of trophic interactions inside an arsenic-rich microbial ecosystem.</title>
        <authorList>
            <person name="Bertin P.N."/>
            <person name="Heinrich-Salmeron A."/>
            <person name="Pelletier E."/>
            <person name="Goulhen-Chollet F."/>
            <person name="Arsene-Ploetze F."/>
            <person name="Gallien S."/>
            <person name="Calteau A."/>
            <person name="Vallenet D."/>
            <person name="Casiot C."/>
            <person name="Chane-Woon-Ming B."/>
            <person name="Giloteaux L."/>
            <person name="Barakat M."/>
            <person name="Bonnefoy V."/>
            <person name="Bruneel O."/>
            <person name="Chandler M."/>
            <person name="Cleiss J."/>
            <person name="Duran R."/>
            <person name="Elbaz-Poulichet F."/>
            <person name="Fonknechten N."/>
            <person name="Lauga B."/>
            <person name="Mornico D."/>
            <person name="Ortet P."/>
            <person name="Schaeffer C."/>
            <person name="Siguier P."/>
            <person name="Alexander Thil Smith A."/>
            <person name="Van Dorsselaer A."/>
            <person name="Weissenbach J."/>
            <person name="Medigue C."/>
            <person name="Le Paslier D."/>
        </authorList>
    </citation>
    <scope>NUCLEOTIDE SEQUENCE</scope>
</reference>
<dbReference type="PROSITE" id="PS50113">
    <property type="entry name" value="PAC"/>
    <property type="match status" value="1"/>
</dbReference>
<dbReference type="Pfam" id="PF00990">
    <property type="entry name" value="GGDEF"/>
    <property type="match status" value="1"/>
</dbReference>
<dbReference type="InterPro" id="IPR000160">
    <property type="entry name" value="GGDEF_dom"/>
</dbReference>
<dbReference type="AlphaFoldDB" id="E6QSY6"/>
<dbReference type="Gene3D" id="3.30.450.20">
    <property type="entry name" value="PAS domain"/>
    <property type="match status" value="1"/>
</dbReference>
<dbReference type="PROSITE" id="PS50112">
    <property type="entry name" value="PAS"/>
    <property type="match status" value="1"/>
</dbReference>
<dbReference type="EMBL" id="CABR01000082">
    <property type="protein sequence ID" value="CBI10358.1"/>
    <property type="molecule type" value="Genomic_DNA"/>
</dbReference>
<dbReference type="SUPFAM" id="SSF55785">
    <property type="entry name" value="PYP-like sensor domain (PAS domain)"/>
    <property type="match status" value="1"/>
</dbReference>
<dbReference type="InterPro" id="IPR000700">
    <property type="entry name" value="PAS-assoc_C"/>
</dbReference>
<protein>
    <recommendedName>
        <fullName evidence="5">Cyclic di-GMP phosphodiesterase Gmr</fullName>
    </recommendedName>
</protein>
<organism evidence="4">
    <name type="scientific">mine drainage metagenome</name>
    <dbReference type="NCBI Taxonomy" id="410659"/>
    <lineage>
        <taxon>unclassified sequences</taxon>
        <taxon>metagenomes</taxon>
        <taxon>ecological metagenomes</taxon>
    </lineage>
</organism>
<proteinExistence type="predicted"/>
<feature type="domain" description="PAS" evidence="1">
    <location>
        <begin position="1"/>
        <end position="32"/>
    </location>
</feature>
<dbReference type="Pfam" id="PF13426">
    <property type="entry name" value="PAS_9"/>
    <property type="match status" value="1"/>
</dbReference>